<organism evidence="2 3">
    <name type="scientific">Vannielia litorea</name>
    <dbReference type="NCBI Taxonomy" id="1217970"/>
    <lineage>
        <taxon>Bacteria</taxon>
        <taxon>Pseudomonadati</taxon>
        <taxon>Pseudomonadota</taxon>
        <taxon>Alphaproteobacteria</taxon>
        <taxon>Rhodobacterales</taxon>
        <taxon>Paracoccaceae</taxon>
        <taxon>Vannielia</taxon>
    </lineage>
</organism>
<dbReference type="Pfam" id="PF12708">
    <property type="entry name" value="Pect-lyase_RHGA_epim"/>
    <property type="match status" value="1"/>
</dbReference>
<dbReference type="RefSeq" id="WP_074254345.1">
    <property type="nucleotide sequence ID" value="NZ_FSRL01000001.1"/>
</dbReference>
<dbReference type="SUPFAM" id="SSF51126">
    <property type="entry name" value="Pectin lyase-like"/>
    <property type="match status" value="1"/>
</dbReference>
<keyword evidence="2" id="KW-0456">Lyase</keyword>
<dbReference type="AlphaFoldDB" id="A0A1N6DXS9"/>
<evidence type="ECO:0000259" key="1">
    <source>
        <dbReference type="Pfam" id="PF12708"/>
    </source>
</evidence>
<dbReference type="InterPro" id="IPR024535">
    <property type="entry name" value="RHGA/B-epi-like_pectate_lyase"/>
</dbReference>
<dbReference type="GO" id="GO:0016829">
    <property type="term" value="F:lyase activity"/>
    <property type="evidence" value="ECO:0007669"/>
    <property type="project" value="UniProtKB-KW"/>
</dbReference>
<dbReference type="Proteomes" id="UP000184932">
    <property type="component" value="Unassembled WGS sequence"/>
</dbReference>
<dbReference type="Gene3D" id="2.160.20.10">
    <property type="entry name" value="Single-stranded right-handed beta-helix, Pectin lyase-like"/>
    <property type="match status" value="1"/>
</dbReference>
<dbReference type="STRING" id="1217970.SAMN05444002_0123"/>
<dbReference type="InterPro" id="IPR012334">
    <property type="entry name" value="Pectin_lyas_fold"/>
</dbReference>
<sequence>MNKAITDGIVFMPPAFSGGLDVWSKGDGTPGSATYDGDPNAALVPSDSDFGGCLELVKSSGTQKLRYMGETPILPGCYLRVTARLKAVAGNLPAVRIAAWAGGAGGAHVTGLDETGPSVTLTSYGEVVEVSAIIGTATRTGVNMPWTTDVLYAHVGLDLTGPNGGVVRIDDIVVEDITAAFLRELMAWVDVRDFGAVGDGVADDAAAFNAADDAANGRSVLVPEGTYFLGSTVTIDNPIRFVGTLIMPTDKRLSLKKNFDLPTYIEAFGDEVLAFRKAVQSLFNFNDHDSLDMGGRKIDLTEPIDIKAAIDNQDAFLIRRVIRNGQFQASTSAAWDDTVVTSQASYSTSNDKTLTGVTNVANIEVGSLVTGAGVGREVYVKSKNVGAQTVTLSKSLYGASGTQNFTFTRFKYMLDFSGMVNMDKFVFADIEFQCSGKASGILLPQDGLNFQIRDCFITSPKDRGITSIGGACQGMQLDRCQFLSSEQSADVQDRHTIAVNINSNDAKVRDCRAVRFLHFLVLGGSNYIIQGNHWFQGDGVNQGLRSAGLVFTSVNVSSTINSNYVDNNFIEWTNEHDASPDYNSGYSFGALSVQNNVFFCTNAAPWFTFFVLKPFGAGHFVHGLTVTGNMFKAVNGGIDRVEQVDESYAGFDYGRFRNIQFHSNTFNGINQMTVSPVALQFDQSSAASTWSLNFGDYLPFGGRARNVESVVAENSIDTASGAKLWSMPYVRVERGASQQEVDLEWEQACKGRVHVIARVDNPN</sequence>
<evidence type="ECO:0000313" key="3">
    <source>
        <dbReference type="Proteomes" id="UP000184932"/>
    </source>
</evidence>
<dbReference type="OrthoDB" id="7749009at2"/>
<name>A0A1N6DXS9_9RHOB</name>
<accession>A0A1N6DXS9</accession>
<keyword evidence="3" id="KW-1185">Reference proteome</keyword>
<reference evidence="3" key="1">
    <citation type="submission" date="2016-11" db="EMBL/GenBank/DDBJ databases">
        <authorList>
            <person name="Varghese N."/>
            <person name="Submissions S."/>
        </authorList>
    </citation>
    <scope>NUCLEOTIDE SEQUENCE [LARGE SCALE GENOMIC DNA]</scope>
    <source>
        <strain evidence="3">DSM 29440</strain>
    </source>
</reference>
<proteinExistence type="predicted"/>
<evidence type="ECO:0000313" key="2">
    <source>
        <dbReference type="EMBL" id="SIN75580.1"/>
    </source>
</evidence>
<dbReference type="EMBL" id="FSRL01000001">
    <property type="protein sequence ID" value="SIN75580.1"/>
    <property type="molecule type" value="Genomic_DNA"/>
</dbReference>
<protein>
    <submittedName>
        <fullName evidence="2">Pectate lyase superfamily protein</fullName>
    </submittedName>
</protein>
<feature type="domain" description="Rhamnogalacturonase A/B/Epimerase-like pectate lyase" evidence="1">
    <location>
        <begin position="188"/>
        <end position="245"/>
    </location>
</feature>
<dbReference type="InterPro" id="IPR011050">
    <property type="entry name" value="Pectin_lyase_fold/virulence"/>
</dbReference>
<gene>
    <name evidence="2" type="ORF">SAMN05444002_0123</name>
</gene>